<dbReference type="Proteomes" id="UP001162156">
    <property type="component" value="Unassembled WGS sequence"/>
</dbReference>
<dbReference type="Pfam" id="PF00650">
    <property type="entry name" value="CRAL_TRIO"/>
    <property type="match status" value="1"/>
</dbReference>
<proteinExistence type="predicted"/>
<dbReference type="EMBL" id="JANEYF010001701">
    <property type="protein sequence ID" value="KAJ8958999.1"/>
    <property type="molecule type" value="Genomic_DNA"/>
</dbReference>
<dbReference type="InterPro" id="IPR036865">
    <property type="entry name" value="CRAL-TRIO_dom_sf"/>
</dbReference>
<dbReference type="Gene3D" id="3.40.525.10">
    <property type="entry name" value="CRAL-TRIO lipid binding domain"/>
    <property type="match status" value="1"/>
</dbReference>
<evidence type="ECO:0000313" key="3">
    <source>
        <dbReference type="Proteomes" id="UP001162156"/>
    </source>
</evidence>
<evidence type="ECO:0000259" key="1">
    <source>
        <dbReference type="Pfam" id="PF00650"/>
    </source>
</evidence>
<comment type="caution">
    <text evidence="2">The sequence shown here is derived from an EMBL/GenBank/DDBJ whole genome shotgun (WGS) entry which is preliminary data.</text>
</comment>
<organism evidence="2 3">
    <name type="scientific">Rhamnusium bicolor</name>
    <dbReference type="NCBI Taxonomy" id="1586634"/>
    <lineage>
        <taxon>Eukaryota</taxon>
        <taxon>Metazoa</taxon>
        <taxon>Ecdysozoa</taxon>
        <taxon>Arthropoda</taxon>
        <taxon>Hexapoda</taxon>
        <taxon>Insecta</taxon>
        <taxon>Pterygota</taxon>
        <taxon>Neoptera</taxon>
        <taxon>Endopterygota</taxon>
        <taxon>Coleoptera</taxon>
        <taxon>Polyphaga</taxon>
        <taxon>Cucujiformia</taxon>
        <taxon>Chrysomeloidea</taxon>
        <taxon>Cerambycidae</taxon>
        <taxon>Lepturinae</taxon>
        <taxon>Rhagiini</taxon>
        <taxon>Rhamnusium</taxon>
    </lineage>
</organism>
<protein>
    <recommendedName>
        <fullName evidence="1">CRAL-TRIO domain-containing protein</fullName>
    </recommendedName>
</protein>
<keyword evidence="3" id="KW-1185">Reference proteome</keyword>
<feature type="domain" description="CRAL-TRIO" evidence="1">
    <location>
        <begin position="9"/>
        <end position="56"/>
    </location>
</feature>
<dbReference type="AlphaFoldDB" id="A0AAV8Z715"/>
<evidence type="ECO:0000313" key="2">
    <source>
        <dbReference type="EMBL" id="KAJ8958999.1"/>
    </source>
</evidence>
<dbReference type="InterPro" id="IPR001251">
    <property type="entry name" value="CRAL-TRIO_dom"/>
</dbReference>
<reference evidence="2" key="1">
    <citation type="journal article" date="2023" name="Insect Mol. Biol.">
        <title>Genome sequencing provides insights into the evolution of gene families encoding plant cell wall-degrading enzymes in longhorned beetles.</title>
        <authorList>
            <person name="Shin N.R."/>
            <person name="Okamura Y."/>
            <person name="Kirsch R."/>
            <person name="Pauchet Y."/>
        </authorList>
    </citation>
    <scope>NUCLEOTIDE SEQUENCE</scope>
    <source>
        <strain evidence="2">RBIC_L_NR</strain>
    </source>
</reference>
<dbReference type="SUPFAM" id="SSF52087">
    <property type="entry name" value="CRAL/TRIO domain"/>
    <property type="match status" value="1"/>
</dbReference>
<gene>
    <name evidence="2" type="ORF">NQ314_006317</name>
</gene>
<sequence length="66" mass="7802">MYVGVMHVTRMKLGVIKKFCSFLQEALPTQLRQVHILNASYIFEKILAIMKPFYEKGIIRFGKYYV</sequence>
<accession>A0AAV8Z715</accession>
<name>A0AAV8Z715_9CUCU</name>